<dbReference type="Proteomes" id="UP001393056">
    <property type="component" value="Unassembled WGS sequence"/>
</dbReference>
<protein>
    <submittedName>
        <fullName evidence="2">DUF6646 family protein</fullName>
    </submittedName>
</protein>
<feature type="chain" id="PRO_5046159867" evidence="1">
    <location>
        <begin position="21"/>
        <end position="166"/>
    </location>
</feature>
<name>A0ABU9I565_9FLAO</name>
<dbReference type="RefSeq" id="WP_341682182.1">
    <property type="nucleotide sequence ID" value="NZ_JBBYHT010000001.1"/>
</dbReference>
<gene>
    <name evidence="2" type="ORF">AAEO58_04380</name>
</gene>
<evidence type="ECO:0000313" key="2">
    <source>
        <dbReference type="EMBL" id="MEL1247272.1"/>
    </source>
</evidence>
<keyword evidence="3" id="KW-1185">Reference proteome</keyword>
<proteinExistence type="predicted"/>
<comment type="caution">
    <text evidence="2">The sequence shown here is derived from an EMBL/GenBank/DDBJ whole genome shotgun (WGS) entry which is preliminary data.</text>
</comment>
<organism evidence="2 3">
    <name type="scientific">Flavobacterium helocola</name>
    <dbReference type="NCBI Taxonomy" id="3139139"/>
    <lineage>
        <taxon>Bacteria</taxon>
        <taxon>Pseudomonadati</taxon>
        <taxon>Bacteroidota</taxon>
        <taxon>Flavobacteriia</taxon>
        <taxon>Flavobacteriales</taxon>
        <taxon>Flavobacteriaceae</taxon>
        <taxon>Flavobacterium</taxon>
    </lineage>
</organism>
<accession>A0ABU9I565</accession>
<evidence type="ECO:0000313" key="3">
    <source>
        <dbReference type="Proteomes" id="UP001393056"/>
    </source>
</evidence>
<reference evidence="2 3" key="1">
    <citation type="submission" date="2024-04" db="EMBL/GenBank/DDBJ databases">
        <title>Flavobacterium sp. DGU41 16S ribosomal RNA gene Genome sequencing and assembly.</title>
        <authorList>
            <person name="Park S."/>
        </authorList>
    </citation>
    <scope>NUCLEOTIDE SEQUENCE [LARGE SCALE GENOMIC DNA]</scope>
    <source>
        <strain evidence="2 3">DGU41</strain>
    </source>
</reference>
<evidence type="ECO:0000256" key="1">
    <source>
        <dbReference type="SAM" id="SignalP"/>
    </source>
</evidence>
<dbReference type="EMBL" id="JBBYHT010000001">
    <property type="protein sequence ID" value="MEL1247272.1"/>
    <property type="molecule type" value="Genomic_DNA"/>
</dbReference>
<feature type="signal peptide" evidence="1">
    <location>
        <begin position="1"/>
        <end position="20"/>
    </location>
</feature>
<dbReference type="Pfam" id="PF20351">
    <property type="entry name" value="DUF6646"/>
    <property type="match status" value="1"/>
</dbReference>
<keyword evidence="1" id="KW-0732">Signal</keyword>
<dbReference type="InterPro" id="IPR046588">
    <property type="entry name" value="DUF6646"/>
</dbReference>
<sequence>MMKKILAVICLLAAVQMSNAQVFKGKGDTKFQVGANLQEKGSGIIATYDRGIGTNMSFGFTSLYLLGIEEVAGEKPNFDDRFDLRARFSANIADVFGIEEKVDIYPGLNIGIKNFGAHFGVRYFITDGFGLYSEIQLPIAHYDNDPRGFEKYNNQFNLSIGASFNL</sequence>